<organism evidence="2 3">
    <name type="scientific">Tenacibaculum geojense</name>
    <dbReference type="NCBI Taxonomy" id="915352"/>
    <lineage>
        <taxon>Bacteria</taxon>
        <taxon>Pseudomonadati</taxon>
        <taxon>Bacteroidota</taxon>
        <taxon>Flavobacteriia</taxon>
        <taxon>Flavobacteriales</taxon>
        <taxon>Flavobacteriaceae</taxon>
        <taxon>Tenacibaculum</taxon>
    </lineage>
</organism>
<proteinExistence type="predicted"/>
<evidence type="ECO:0000313" key="2">
    <source>
        <dbReference type="EMBL" id="MFD0992968.1"/>
    </source>
</evidence>
<dbReference type="InterPro" id="IPR045497">
    <property type="entry name" value="DUF6438"/>
</dbReference>
<evidence type="ECO:0000259" key="1">
    <source>
        <dbReference type="Pfam" id="PF20033"/>
    </source>
</evidence>
<dbReference type="PROSITE" id="PS51257">
    <property type="entry name" value="PROKAR_LIPOPROTEIN"/>
    <property type="match status" value="1"/>
</dbReference>
<reference evidence="3" key="1">
    <citation type="journal article" date="2019" name="Int. J. Syst. Evol. Microbiol.">
        <title>The Global Catalogue of Microorganisms (GCM) 10K type strain sequencing project: providing services to taxonomists for standard genome sequencing and annotation.</title>
        <authorList>
            <consortium name="The Broad Institute Genomics Platform"/>
            <consortium name="The Broad Institute Genome Sequencing Center for Infectious Disease"/>
            <person name="Wu L."/>
            <person name="Ma J."/>
        </authorList>
    </citation>
    <scope>NUCLEOTIDE SEQUENCE [LARGE SCALE GENOMIC DNA]</scope>
    <source>
        <strain evidence="3">CCUG 60527</strain>
    </source>
</reference>
<keyword evidence="3" id="KW-1185">Reference proteome</keyword>
<dbReference type="EMBL" id="JBHTJR010000042">
    <property type="protein sequence ID" value="MFD0992968.1"/>
    <property type="molecule type" value="Genomic_DNA"/>
</dbReference>
<dbReference type="RefSeq" id="WP_386106770.1">
    <property type="nucleotide sequence ID" value="NZ_JBHTJR010000042.1"/>
</dbReference>
<accession>A0ABW3JR27</accession>
<comment type="caution">
    <text evidence="2">The sequence shown here is derived from an EMBL/GenBank/DDBJ whole genome shotgun (WGS) entry which is preliminary data.</text>
</comment>
<feature type="domain" description="DUF6438" evidence="1">
    <location>
        <begin position="113"/>
        <end position="222"/>
    </location>
</feature>
<name>A0ABW3JR27_9FLAO</name>
<gene>
    <name evidence="2" type="ORF">ACFQ1U_07105</name>
</gene>
<protein>
    <submittedName>
        <fullName evidence="2">DUF6438 domain-containing protein</fullName>
    </submittedName>
</protein>
<evidence type="ECO:0000313" key="3">
    <source>
        <dbReference type="Proteomes" id="UP001597062"/>
    </source>
</evidence>
<dbReference type="Pfam" id="PF20033">
    <property type="entry name" value="DUF6438"/>
    <property type="match status" value="1"/>
</dbReference>
<dbReference type="Proteomes" id="UP001597062">
    <property type="component" value="Unassembled WGS sequence"/>
</dbReference>
<sequence length="230" mass="26218">MKLAYLAFFLLIVSCNSPQKTSGNTTFETNDLLVELKKSSTVNDAKALITNSGLTWDSLVFNNNNVRIALVKVPVNKRDFWLEKLRKSDEFASVNLNSSASLNNNEEVNIPLFKIKKTPCFGDCPVFEVSINETGKVTYKGIENVLVTGIQEFLLSDKEFNTLKEKLEKNNFSSFQKKYDNPKIMDLPSTFISYNGEQIEVRLWSDEVPTELIDVKEYVEGILLDKKFFE</sequence>